<evidence type="ECO:0000313" key="3">
    <source>
        <dbReference type="Proteomes" id="UP000595618"/>
    </source>
</evidence>
<evidence type="ECO:0000256" key="1">
    <source>
        <dbReference type="SAM" id="Phobius"/>
    </source>
</evidence>
<reference evidence="2 3" key="1">
    <citation type="submission" date="2020-07" db="EMBL/GenBank/DDBJ databases">
        <title>Huge and variable diversity of episymbiotic CPR bacteria and DPANN archaea in groundwater ecosystems.</title>
        <authorList>
            <person name="He C.Y."/>
            <person name="Keren R."/>
            <person name="Whittaker M."/>
            <person name="Farag I.F."/>
            <person name="Doudna J."/>
            <person name="Cate J.H.D."/>
            <person name="Banfield J.F."/>
        </authorList>
    </citation>
    <scope>NUCLEOTIDE SEQUENCE [LARGE SCALE GENOMIC DNA]</scope>
    <source>
        <strain evidence="2">NC_groundwater_541_Ag_S-0.1um_46_50</strain>
    </source>
</reference>
<accession>A0A7T5RKY9</accession>
<evidence type="ECO:0000313" key="2">
    <source>
        <dbReference type="EMBL" id="QQG45615.1"/>
    </source>
</evidence>
<keyword evidence="1" id="KW-0812">Transmembrane</keyword>
<dbReference type="InterPro" id="IPR043993">
    <property type="entry name" value="T4SS_pilin"/>
</dbReference>
<gene>
    <name evidence="2" type="ORF">HYW89_01690</name>
</gene>
<protein>
    <submittedName>
        <fullName evidence="2">TrbC/VirB2 family protein</fullName>
    </submittedName>
</protein>
<name>A0A7T5RKY9_9BACT</name>
<proteinExistence type="predicted"/>
<keyword evidence="1" id="KW-1133">Transmembrane helix</keyword>
<dbReference type="Pfam" id="PF18895">
    <property type="entry name" value="T4SS_pilin"/>
    <property type="match status" value="1"/>
</dbReference>
<organism evidence="2 3">
    <name type="scientific">Candidatus Sungiibacteriota bacterium</name>
    <dbReference type="NCBI Taxonomy" id="2750080"/>
    <lineage>
        <taxon>Bacteria</taxon>
        <taxon>Candidatus Sungiibacteriota</taxon>
    </lineage>
</organism>
<feature type="transmembrane region" description="Helical" evidence="1">
    <location>
        <begin position="56"/>
        <end position="80"/>
    </location>
</feature>
<feature type="transmembrane region" description="Helical" evidence="1">
    <location>
        <begin position="92"/>
        <end position="116"/>
    </location>
</feature>
<dbReference type="EMBL" id="CP066690">
    <property type="protein sequence ID" value="QQG45615.1"/>
    <property type="molecule type" value="Genomic_DNA"/>
</dbReference>
<keyword evidence="1" id="KW-0472">Membrane</keyword>
<dbReference type="Proteomes" id="UP000595618">
    <property type="component" value="Chromosome"/>
</dbReference>
<dbReference type="AlphaFoldDB" id="A0A7T5RKY9"/>
<sequence>MSWLNFRRVFLGFGVWLNCVILTLVRSTVVFAQTEIPNPIKSQDFGELVKTIARGIQTIALPLAVVAIVFAGFQMIISSGNEAKLKEAKKTLTWVLVGTAIVVGATVLAEVMVNFAKTL</sequence>